<feature type="transmembrane region" description="Helical" evidence="7">
    <location>
        <begin position="224"/>
        <end position="247"/>
    </location>
</feature>
<accession>A0A419A3K1</accession>
<feature type="transmembrane region" description="Helical" evidence="7">
    <location>
        <begin position="127"/>
        <end position="145"/>
    </location>
</feature>
<keyword evidence="9" id="KW-1185">Reference proteome</keyword>
<feature type="transmembrane region" description="Helical" evidence="7">
    <location>
        <begin position="95"/>
        <end position="115"/>
    </location>
</feature>
<comment type="caution">
    <text evidence="8">The sequence shown here is derived from an EMBL/GenBank/DDBJ whole genome shotgun (WGS) entry which is preliminary data.</text>
</comment>
<keyword evidence="3 7" id="KW-0812">Transmembrane</keyword>
<evidence type="ECO:0000256" key="2">
    <source>
        <dbReference type="ARBA" id="ARBA00022475"/>
    </source>
</evidence>
<organism evidence="8 9">
    <name type="scientific">Paracoccus siganidrum</name>
    <dbReference type="NCBI Taxonomy" id="1276757"/>
    <lineage>
        <taxon>Bacteria</taxon>
        <taxon>Pseudomonadati</taxon>
        <taxon>Pseudomonadota</taxon>
        <taxon>Alphaproteobacteria</taxon>
        <taxon>Rhodobacterales</taxon>
        <taxon>Paracoccaceae</taxon>
        <taxon>Paracoccus</taxon>
    </lineage>
</organism>
<evidence type="ECO:0000313" key="9">
    <source>
        <dbReference type="Proteomes" id="UP000283587"/>
    </source>
</evidence>
<feature type="transmembrane region" description="Helical" evidence="7">
    <location>
        <begin position="259"/>
        <end position="281"/>
    </location>
</feature>
<feature type="region of interest" description="Disordered" evidence="6">
    <location>
        <begin position="557"/>
        <end position="581"/>
    </location>
</feature>
<feature type="transmembrane region" description="Helical" evidence="7">
    <location>
        <begin position="152"/>
        <end position="170"/>
    </location>
</feature>
<evidence type="ECO:0000256" key="7">
    <source>
        <dbReference type="SAM" id="Phobius"/>
    </source>
</evidence>
<evidence type="ECO:0000256" key="3">
    <source>
        <dbReference type="ARBA" id="ARBA00022692"/>
    </source>
</evidence>
<dbReference type="GO" id="GO:0005436">
    <property type="term" value="F:sodium:phosphate symporter activity"/>
    <property type="evidence" value="ECO:0007669"/>
    <property type="project" value="InterPro"/>
</dbReference>
<dbReference type="PANTHER" id="PTHR10010">
    <property type="entry name" value="SOLUTE CARRIER FAMILY 34 SODIUM PHOSPHATE , MEMBER 2-RELATED"/>
    <property type="match status" value="1"/>
</dbReference>
<dbReference type="GO" id="GO:0044341">
    <property type="term" value="P:sodium-dependent phosphate transport"/>
    <property type="evidence" value="ECO:0007669"/>
    <property type="project" value="InterPro"/>
</dbReference>
<gene>
    <name evidence="8" type="ORF">D3P05_17050</name>
</gene>
<feature type="transmembrane region" description="Helical" evidence="7">
    <location>
        <begin position="293"/>
        <end position="318"/>
    </location>
</feature>
<evidence type="ECO:0000313" key="8">
    <source>
        <dbReference type="EMBL" id="RJL07807.1"/>
    </source>
</evidence>
<dbReference type="Proteomes" id="UP000283587">
    <property type="component" value="Unassembled WGS sequence"/>
</dbReference>
<dbReference type="GO" id="GO:0005886">
    <property type="term" value="C:plasma membrane"/>
    <property type="evidence" value="ECO:0007669"/>
    <property type="project" value="UniProtKB-SubCell"/>
</dbReference>
<protein>
    <submittedName>
        <fullName evidence="8">Na/Pi cotransporter family protein</fullName>
    </submittedName>
</protein>
<evidence type="ECO:0000256" key="5">
    <source>
        <dbReference type="ARBA" id="ARBA00023136"/>
    </source>
</evidence>
<dbReference type="PANTHER" id="PTHR10010:SF46">
    <property type="entry name" value="SODIUM-DEPENDENT PHOSPHATE TRANSPORT PROTEIN 2B"/>
    <property type="match status" value="1"/>
</dbReference>
<feature type="transmembrane region" description="Helical" evidence="7">
    <location>
        <begin position="182"/>
        <end position="203"/>
    </location>
</feature>
<keyword evidence="2" id="KW-1003">Cell membrane</keyword>
<keyword evidence="5 7" id="KW-0472">Membrane</keyword>
<evidence type="ECO:0000256" key="4">
    <source>
        <dbReference type="ARBA" id="ARBA00022989"/>
    </source>
</evidence>
<dbReference type="EMBL" id="QZEW01000083">
    <property type="protein sequence ID" value="RJL07807.1"/>
    <property type="molecule type" value="Genomic_DNA"/>
</dbReference>
<keyword evidence="4 7" id="KW-1133">Transmembrane helix</keyword>
<dbReference type="NCBIfam" id="NF037997">
    <property type="entry name" value="Na_Pi_symport"/>
    <property type="match status" value="1"/>
</dbReference>
<feature type="compositionally biased region" description="Low complexity" evidence="6">
    <location>
        <begin position="571"/>
        <end position="581"/>
    </location>
</feature>
<name>A0A419A3K1_9RHOB</name>
<dbReference type="OrthoDB" id="9763003at2"/>
<dbReference type="AlphaFoldDB" id="A0A419A3K1"/>
<feature type="transmembrane region" description="Helical" evidence="7">
    <location>
        <begin position="324"/>
        <end position="351"/>
    </location>
</feature>
<sequence length="581" mass="60284">MRQCNSFLSVPCRCRDARRARAALAFPRGFGEFRSHTGLPGGTMDIWTGLLGGIGLFLLGMRLMTEGATLAAGETLKSGLAAATRSRSRALTTGFVITALVQSSSAVTVATIGFVNAGLMTFPSTVWLIYGTNVGNVMTGWLVALIGVRVSIGVLALPLLGLGMGAWVLARSRPRIAGAGEALAGFGAFFLGIDILQASFAGLAPQVVALTGGLADTVWQRPAFLLLGIVVTLLTQSSSATIAIVLTAAAGGSLNLEQAAAAVVGASIGTTSTALFAAMGATSTARRVAATHIGFNLVAGLAAFALLPPMLWLSAAIAGGTGNVALMLALFQTSYCLLGLALMAPLTPWLIRFLSARFRRLDKAAPPTRYLDATLVDLPELALRALAMEMDRLVDASFALAHDRLAGRPVPSESAARVLALGDAIRDYLGRINLGQLSPAAVDALSDTLRALQHLEELAQAARALPDPPGEPVASATAPDLARLIETAMQSCTQLDGEDVAARLESIGADSETIYETIKAGLLRGAASGRLPMAAADHALNYAREIRDLGAMGRKAQRRLAPWRVTDQAETEAPAPEATAA</sequence>
<evidence type="ECO:0000256" key="6">
    <source>
        <dbReference type="SAM" id="MobiDB-lite"/>
    </source>
</evidence>
<feature type="transmembrane region" description="Helical" evidence="7">
    <location>
        <begin position="46"/>
        <end position="64"/>
    </location>
</feature>
<proteinExistence type="predicted"/>
<dbReference type="InterPro" id="IPR003841">
    <property type="entry name" value="Na/Pi_transpt"/>
</dbReference>
<dbReference type="Pfam" id="PF02690">
    <property type="entry name" value="Na_Pi_cotrans"/>
    <property type="match status" value="2"/>
</dbReference>
<evidence type="ECO:0000256" key="1">
    <source>
        <dbReference type="ARBA" id="ARBA00004651"/>
    </source>
</evidence>
<comment type="subcellular location">
    <subcellularLocation>
        <location evidence="1">Cell membrane</location>
        <topology evidence="1">Multi-pass membrane protein</topology>
    </subcellularLocation>
</comment>
<reference evidence="9" key="1">
    <citation type="submission" date="2018-09" db="EMBL/GenBank/DDBJ databases">
        <title>Paracoccus onubensis nov. sp. a moderate halophilic bacterium isolated from Gruta de las Maravillas (Aracena, Spain).</title>
        <authorList>
            <person name="Jurado V."/>
            <person name="Gutierrez-Patricio S."/>
            <person name="Gonzalez-Pimentel J.L."/>
            <person name="Miller A.Z."/>
            <person name="Laiz L."/>
            <person name="Saiz-Jimenez C."/>
        </authorList>
    </citation>
    <scope>NUCLEOTIDE SEQUENCE [LARGE SCALE GENOMIC DNA]</scope>
    <source>
        <strain evidence="9">DSM 26381</strain>
    </source>
</reference>